<dbReference type="EnsemblMetazoa" id="XM_011404575.2">
    <property type="protein sequence ID" value="XP_011402877.1"/>
    <property type="gene ID" value="LOC105312155"/>
</dbReference>
<evidence type="ECO:0000256" key="12">
    <source>
        <dbReference type="ARBA" id="ARBA00023180"/>
    </source>
</evidence>
<keyword evidence="16" id="KW-1185">Reference proteome</keyword>
<evidence type="ECO:0000256" key="1">
    <source>
        <dbReference type="ARBA" id="ARBA00003709"/>
    </source>
</evidence>
<dbReference type="AlphaFoldDB" id="A0A1X7V899"/>
<reference evidence="16" key="1">
    <citation type="journal article" date="2010" name="Nature">
        <title>The Amphimedon queenslandica genome and the evolution of animal complexity.</title>
        <authorList>
            <person name="Srivastava M."/>
            <person name="Simakov O."/>
            <person name="Chapman J."/>
            <person name="Fahey B."/>
            <person name="Gauthier M.E."/>
            <person name="Mitros T."/>
            <person name="Richards G.S."/>
            <person name="Conaco C."/>
            <person name="Dacre M."/>
            <person name="Hellsten U."/>
            <person name="Larroux C."/>
            <person name="Putnam N.H."/>
            <person name="Stanke M."/>
            <person name="Adamska M."/>
            <person name="Darling A."/>
            <person name="Degnan S.M."/>
            <person name="Oakley T.H."/>
            <person name="Plachetzki D.C."/>
            <person name="Zhai Y."/>
            <person name="Adamski M."/>
            <person name="Calcino A."/>
            <person name="Cummins S.F."/>
            <person name="Goodstein D.M."/>
            <person name="Harris C."/>
            <person name="Jackson D.J."/>
            <person name="Leys S.P."/>
            <person name="Shu S."/>
            <person name="Woodcroft B.J."/>
            <person name="Vervoort M."/>
            <person name="Kosik K.S."/>
            <person name="Manning G."/>
            <person name="Degnan B.M."/>
            <person name="Rokhsar D.S."/>
        </authorList>
    </citation>
    <scope>NUCLEOTIDE SEQUENCE [LARGE SCALE GENOMIC DNA]</scope>
</reference>
<evidence type="ECO:0000313" key="16">
    <source>
        <dbReference type="Proteomes" id="UP000007879"/>
    </source>
</evidence>
<comment type="function">
    <text evidence="1">Required for ciliogenesis.</text>
</comment>
<gene>
    <name evidence="15" type="primary">105312155</name>
</gene>
<evidence type="ECO:0000256" key="6">
    <source>
        <dbReference type="ARBA" id="ARBA00022554"/>
    </source>
</evidence>
<dbReference type="GO" id="GO:0005774">
    <property type="term" value="C:vacuolar membrane"/>
    <property type="evidence" value="ECO:0007669"/>
    <property type="project" value="UniProtKB-SubCell"/>
</dbReference>
<dbReference type="OrthoDB" id="189688at2759"/>
<evidence type="ECO:0000256" key="13">
    <source>
        <dbReference type="ARBA" id="ARBA00023273"/>
    </source>
</evidence>
<keyword evidence="9 14" id="KW-1133">Transmembrane helix</keyword>
<keyword evidence="7 14" id="KW-0812">Transmembrane</keyword>
<keyword evidence="11 14" id="KW-0472">Membrane</keyword>
<dbReference type="InParanoid" id="A0A1X7V899"/>
<dbReference type="EnsemblMetazoa" id="Aqu2.1.36231_001">
    <property type="protein sequence ID" value="Aqu2.1.36231_001"/>
    <property type="gene ID" value="Aqu2.1.36231"/>
</dbReference>
<protein>
    <recommendedName>
        <fullName evidence="5">Transmembrane protein 138</fullName>
    </recommendedName>
</protein>
<evidence type="ECO:0000256" key="3">
    <source>
        <dbReference type="ARBA" id="ARBA00004138"/>
    </source>
</evidence>
<feature type="transmembrane region" description="Helical" evidence="14">
    <location>
        <begin position="48"/>
        <end position="68"/>
    </location>
</feature>
<comment type="subcellular location">
    <subcellularLocation>
        <location evidence="3">Cell projection</location>
        <location evidence="3">Cilium</location>
    </subcellularLocation>
    <subcellularLocation>
        <location evidence="2">Vacuole membrane</location>
        <topology evidence="2">Multi-pass membrane protein</topology>
    </subcellularLocation>
</comment>
<evidence type="ECO:0000256" key="8">
    <source>
        <dbReference type="ARBA" id="ARBA00022794"/>
    </source>
</evidence>
<dbReference type="GO" id="GO:0005929">
    <property type="term" value="C:cilium"/>
    <property type="evidence" value="ECO:0007669"/>
    <property type="project" value="UniProtKB-SubCell"/>
</dbReference>
<dbReference type="FunCoup" id="A0A1X7V899">
    <property type="interactions" value="245"/>
</dbReference>
<dbReference type="KEGG" id="aqu:105312155"/>
<reference evidence="15" key="2">
    <citation type="submission" date="2017-05" db="UniProtKB">
        <authorList>
            <consortium name="EnsemblMetazoa"/>
        </authorList>
    </citation>
    <scope>IDENTIFICATION</scope>
</reference>
<keyword evidence="10" id="KW-0969">Cilium</keyword>
<comment type="similarity">
    <text evidence="4">Belongs to the TMEM138 family.</text>
</comment>
<dbReference type="eggNOG" id="ENOG502RWE6">
    <property type="taxonomic scope" value="Eukaryota"/>
</dbReference>
<name>A0A1X7V899_AMPQE</name>
<evidence type="ECO:0000256" key="10">
    <source>
        <dbReference type="ARBA" id="ARBA00023069"/>
    </source>
</evidence>
<dbReference type="PANTHER" id="PTHR13306">
    <property type="entry name" value="TRANSMEMBRANE PROTEIN 138"/>
    <property type="match status" value="1"/>
</dbReference>
<keyword evidence="12" id="KW-0325">Glycoprotein</keyword>
<keyword evidence="8" id="KW-0970">Cilium biogenesis/degradation</keyword>
<evidence type="ECO:0000256" key="5">
    <source>
        <dbReference type="ARBA" id="ARBA00014515"/>
    </source>
</evidence>
<evidence type="ECO:0000256" key="2">
    <source>
        <dbReference type="ARBA" id="ARBA00004128"/>
    </source>
</evidence>
<evidence type="ECO:0000256" key="11">
    <source>
        <dbReference type="ARBA" id="ARBA00023136"/>
    </source>
</evidence>
<dbReference type="GO" id="GO:0030030">
    <property type="term" value="P:cell projection organization"/>
    <property type="evidence" value="ECO:0007669"/>
    <property type="project" value="UniProtKB-KW"/>
</dbReference>
<keyword evidence="13" id="KW-0966">Cell projection</keyword>
<dbReference type="InterPro" id="IPR024133">
    <property type="entry name" value="TM_138"/>
</dbReference>
<evidence type="ECO:0000256" key="14">
    <source>
        <dbReference type="SAM" id="Phobius"/>
    </source>
</evidence>
<sequence>MAYSNPKYCCLFVIQLLLLGMDLCLNSLSLLLSSFSPVILSVVYALQDFFLVLSFILTFLIFFNTFTFTSGLITILLKKFSWSLCTGVAYLLVTIAYQIWSLNNRWNNRWVWSAGLQFMYVLHKMVALFYYYIYKRGLYRLSDPKLYLPNSNWVSDRISTRVTVAAIT</sequence>
<dbReference type="Proteomes" id="UP000007879">
    <property type="component" value="Unassembled WGS sequence"/>
</dbReference>
<keyword evidence="6" id="KW-0926">Vacuole</keyword>
<accession>A0A1X7V899</accession>
<evidence type="ECO:0000256" key="4">
    <source>
        <dbReference type="ARBA" id="ARBA00010572"/>
    </source>
</evidence>
<dbReference type="PANTHER" id="PTHR13306:SF6">
    <property type="entry name" value="TRANSMEMBRANE PROTEIN 138"/>
    <property type="match status" value="1"/>
</dbReference>
<dbReference type="OMA" id="FYKRTAM"/>
<feature type="transmembrane region" description="Helical" evidence="14">
    <location>
        <begin position="80"/>
        <end position="100"/>
    </location>
</feature>
<evidence type="ECO:0000313" key="15">
    <source>
        <dbReference type="EnsemblMetazoa" id="Aqu2.1.36231_001"/>
    </source>
</evidence>
<proteinExistence type="inferred from homology"/>
<feature type="transmembrane region" description="Helical" evidence="14">
    <location>
        <begin position="112"/>
        <end position="133"/>
    </location>
</feature>
<evidence type="ECO:0000256" key="9">
    <source>
        <dbReference type="ARBA" id="ARBA00022989"/>
    </source>
</evidence>
<dbReference type="Pfam" id="PF14935">
    <property type="entry name" value="TMEM138"/>
    <property type="match status" value="1"/>
</dbReference>
<evidence type="ECO:0000256" key="7">
    <source>
        <dbReference type="ARBA" id="ARBA00022692"/>
    </source>
</evidence>
<organism evidence="15">
    <name type="scientific">Amphimedon queenslandica</name>
    <name type="common">Sponge</name>
    <dbReference type="NCBI Taxonomy" id="400682"/>
    <lineage>
        <taxon>Eukaryota</taxon>
        <taxon>Metazoa</taxon>
        <taxon>Porifera</taxon>
        <taxon>Demospongiae</taxon>
        <taxon>Heteroscleromorpha</taxon>
        <taxon>Haplosclerida</taxon>
        <taxon>Niphatidae</taxon>
        <taxon>Amphimedon</taxon>
    </lineage>
</organism>